<name>A0A7X1KVV6_9PSED</name>
<organism evidence="2 3">
    <name type="scientific">Pseudomonas kielensis</name>
    <dbReference type="NCBI Taxonomy" id="2762577"/>
    <lineage>
        <taxon>Bacteria</taxon>
        <taxon>Pseudomonadati</taxon>
        <taxon>Pseudomonadota</taxon>
        <taxon>Gammaproteobacteria</taxon>
        <taxon>Pseudomonadales</taxon>
        <taxon>Pseudomonadaceae</taxon>
        <taxon>Pseudomonas</taxon>
    </lineage>
</organism>
<keyword evidence="3" id="KW-1185">Reference proteome</keyword>
<keyword evidence="1" id="KW-0732">Signal</keyword>
<dbReference type="RefSeq" id="WP_166589538.1">
    <property type="nucleotide sequence ID" value="NZ_JACMYG010000002.1"/>
</dbReference>
<evidence type="ECO:0008006" key="4">
    <source>
        <dbReference type="Google" id="ProtNLM"/>
    </source>
</evidence>
<evidence type="ECO:0000256" key="1">
    <source>
        <dbReference type="SAM" id="SignalP"/>
    </source>
</evidence>
<comment type="caution">
    <text evidence="2">The sequence shown here is derived from an EMBL/GenBank/DDBJ whole genome shotgun (WGS) entry which is preliminary data.</text>
</comment>
<gene>
    <name evidence="2" type="ORF">H7995_02625</name>
</gene>
<reference evidence="2 3" key="1">
    <citation type="submission" date="2020-08" db="EMBL/GenBank/DDBJ databases">
        <title>Pseudomonas sp. nov.</title>
        <authorList>
            <person name="Gieschler S."/>
            <person name="Fiedler G."/>
            <person name="Brinks E."/>
            <person name="Boehnlein C."/>
            <person name="Franz C.M.A.P."/>
            <person name="Kabisch J."/>
        </authorList>
    </citation>
    <scope>NUCLEOTIDE SEQUENCE [LARGE SCALE GENOMIC DNA]</scope>
    <source>
        <strain evidence="2 3">MBT-1</strain>
    </source>
</reference>
<evidence type="ECO:0000313" key="3">
    <source>
        <dbReference type="Proteomes" id="UP000526003"/>
    </source>
</evidence>
<dbReference type="AlphaFoldDB" id="A0A7X1KVV6"/>
<evidence type="ECO:0000313" key="2">
    <source>
        <dbReference type="EMBL" id="MBC2688690.1"/>
    </source>
</evidence>
<feature type="chain" id="PRO_5031355542" description="Fap" evidence="1">
    <location>
        <begin position="29"/>
        <end position="148"/>
    </location>
</feature>
<sequence>MEHNDKGFTRLLMFGCALSSVLSLPVQAEGNGVIVLQRDVQPRAIGRQPFAKDPYPTTVNANPSDRVVQATNHELSDGDFAGINSGYRVINQNVVPNPNSGAGINVLTNPNGLPGMSAGHGGGSGNAISGTITRTINIGLSPLTNMGK</sequence>
<feature type="signal peptide" evidence="1">
    <location>
        <begin position="1"/>
        <end position="28"/>
    </location>
</feature>
<protein>
    <recommendedName>
        <fullName evidence="4">Fap</fullName>
    </recommendedName>
</protein>
<dbReference type="EMBL" id="JACMYG010000002">
    <property type="protein sequence ID" value="MBC2688690.1"/>
    <property type="molecule type" value="Genomic_DNA"/>
</dbReference>
<dbReference type="Proteomes" id="UP000526003">
    <property type="component" value="Unassembled WGS sequence"/>
</dbReference>
<accession>A0A7X1KVV6</accession>
<proteinExistence type="predicted"/>